<dbReference type="Pfam" id="PF00096">
    <property type="entry name" value="zf-C2H2"/>
    <property type="match status" value="2"/>
</dbReference>
<feature type="binding site" evidence="8">
    <location>
        <position position="51"/>
    </location>
    <ligand>
        <name>Zn(2+)</name>
        <dbReference type="ChEBI" id="CHEBI:29105"/>
    </ligand>
</feature>
<feature type="domain" description="C2H2-type" evidence="10">
    <location>
        <begin position="390"/>
        <end position="418"/>
    </location>
</feature>
<evidence type="ECO:0000256" key="7">
    <source>
        <dbReference type="PROSITE-ProRule" id="PRU00042"/>
    </source>
</evidence>
<evidence type="ECO:0000256" key="3">
    <source>
        <dbReference type="ARBA" id="ARBA00022737"/>
    </source>
</evidence>
<name>A0AAD7YG70_MYTSE</name>
<evidence type="ECO:0000259" key="11">
    <source>
        <dbReference type="PROSITE" id="PS51915"/>
    </source>
</evidence>
<protein>
    <submittedName>
        <fullName evidence="12">Uncharacterized protein</fullName>
    </submittedName>
</protein>
<dbReference type="PANTHER" id="PTHR24379">
    <property type="entry name" value="KRAB AND ZINC FINGER DOMAIN-CONTAINING"/>
    <property type="match status" value="1"/>
</dbReference>
<proteinExistence type="predicted"/>
<feature type="domain" description="C2H2-type" evidence="10">
    <location>
        <begin position="595"/>
        <end position="622"/>
    </location>
</feature>
<dbReference type="PROSITE" id="PS51915">
    <property type="entry name" value="ZAD"/>
    <property type="match status" value="1"/>
</dbReference>
<dbReference type="PROSITE" id="PS50157">
    <property type="entry name" value="ZINC_FINGER_C2H2_2"/>
    <property type="match status" value="9"/>
</dbReference>
<feature type="binding site" evidence="8">
    <location>
        <position position="48"/>
    </location>
    <ligand>
        <name>Zn(2+)</name>
        <dbReference type="ChEBI" id="CHEBI:29105"/>
    </ligand>
</feature>
<comment type="subcellular location">
    <subcellularLocation>
        <location evidence="1">Nucleus</location>
    </subcellularLocation>
</comment>
<evidence type="ECO:0000313" key="12">
    <source>
        <dbReference type="EMBL" id="KAJ8714389.1"/>
    </source>
</evidence>
<keyword evidence="5 8" id="KW-0862">Zinc</keyword>
<feature type="domain" description="C2H2-type" evidence="10">
    <location>
        <begin position="567"/>
        <end position="594"/>
    </location>
</feature>
<dbReference type="SMART" id="SM00355">
    <property type="entry name" value="ZnF_C2H2"/>
    <property type="match status" value="12"/>
</dbReference>
<dbReference type="PANTHER" id="PTHR24379:SF121">
    <property type="entry name" value="C2H2-TYPE DOMAIN-CONTAINING PROTEIN"/>
    <property type="match status" value="1"/>
</dbReference>
<feature type="binding site" evidence="8">
    <location>
        <position position="7"/>
    </location>
    <ligand>
        <name>Zn(2+)</name>
        <dbReference type="ChEBI" id="CHEBI:29105"/>
    </ligand>
</feature>
<dbReference type="AlphaFoldDB" id="A0AAD7YG70"/>
<keyword evidence="2 8" id="KW-0479">Metal-binding</keyword>
<dbReference type="FunFam" id="3.30.160.60:FF:000446">
    <property type="entry name" value="Zinc finger protein"/>
    <property type="match status" value="1"/>
</dbReference>
<dbReference type="InterPro" id="IPR013087">
    <property type="entry name" value="Znf_C2H2_type"/>
</dbReference>
<dbReference type="SUPFAM" id="SSF57667">
    <property type="entry name" value="beta-beta-alpha zinc fingers"/>
    <property type="match status" value="5"/>
</dbReference>
<dbReference type="GO" id="GO:0005634">
    <property type="term" value="C:nucleus"/>
    <property type="evidence" value="ECO:0007669"/>
    <property type="project" value="UniProtKB-SubCell"/>
</dbReference>
<evidence type="ECO:0000256" key="5">
    <source>
        <dbReference type="ARBA" id="ARBA00022833"/>
    </source>
</evidence>
<feature type="domain" description="C2H2-type" evidence="10">
    <location>
        <begin position="310"/>
        <end position="332"/>
    </location>
</feature>
<evidence type="ECO:0000256" key="1">
    <source>
        <dbReference type="ARBA" id="ARBA00004123"/>
    </source>
</evidence>
<dbReference type="PROSITE" id="PS00028">
    <property type="entry name" value="ZINC_FINGER_C2H2_1"/>
    <property type="match status" value="10"/>
</dbReference>
<sequence length="662" mass="76661">MGDVQVCRICLNMNVKMQDLSVYPLESYFALFMIESKPLYASLPPYACYECAALLKKFYLFREKCLRSQRLLYGIIDDCGKLTDPAIKSIPRTDLLTVTDVTNINIEHDTATDCIDIVQDSVTDCIAIETPFVVEVIKKEEHDDIDIPDLVSPDNSSSSDDDDECAKNDKEEILEVEKVEISVKTDLEDESDGAEFPHTTVDEPKLRLKKSRTAQSKKSVRAKRTRTAVPKKSPAKKVKKDDTEPEDVTDDLIKVITLSLEEQLEEMNKRKQSSNYLDCPYKCHQCYRGFNNTHAWKHHLTRHSPNLGDIECKICKYRFKTKRNLQRHALNHGKRFVCNLCPYNSSNITTVKQHQGSHKGVTHKCKYCEEVFNVRTTYVSHMRIKHPSENICGFCGYSFYSKQGLVVHKNMMHKDVEANQENTEEGPYCEQCDVKFISMEAYKRHMVMSVKHTESKDSMTGCRVCGEIFTDAEELRLHNREEHPKKQPKHYNYQRKLQLRTKWPAKCQHCPEEFANPRAFWGHYKLKHPDKYEPVRKNCVCDVCGKRYACNAVLELHKRTHVGERPYKCSRCDRACFSAHDLRVHQQKHSDARPFPCSVCSSAFKRKEALERHLKIHSGDNPYKCEICGVAFAKSCTRTLHVRTVHTKEPPPPRKRRNKLNK</sequence>
<dbReference type="Gene3D" id="3.30.160.60">
    <property type="entry name" value="Classic Zinc Finger"/>
    <property type="match status" value="8"/>
</dbReference>
<feature type="binding site" evidence="8">
    <location>
        <position position="10"/>
    </location>
    <ligand>
        <name>Zn(2+)</name>
        <dbReference type="ChEBI" id="CHEBI:29105"/>
    </ligand>
</feature>
<keyword evidence="3" id="KW-0677">Repeat</keyword>
<keyword evidence="13" id="KW-1185">Reference proteome</keyword>
<evidence type="ECO:0000256" key="6">
    <source>
        <dbReference type="ARBA" id="ARBA00023242"/>
    </source>
</evidence>
<keyword evidence="6" id="KW-0539">Nucleus</keyword>
<feature type="domain" description="C2H2-type" evidence="10">
    <location>
        <begin position="539"/>
        <end position="566"/>
    </location>
</feature>
<evidence type="ECO:0000256" key="9">
    <source>
        <dbReference type="SAM" id="MobiDB-lite"/>
    </source>
</evidence>
<dbReference type="SUPFAM" id="SSF57716">
    <property type="entry name" value="Glucocorticoid receptor-like (DNA-binding domain)"/>
    <property type="match status" value="1"/>
</dbReference>
<keyword evidence="4 7" id="KW-0863">Zinc-finger</keyword>
<gene>
    <name evidence="12" type="ORF">PYW07_002614</name>
</gene>
<evidence type="ECO:0000259" key="10">
    <source>
        <dbReference type="PROSITE" id="PS50157"/>
    </source>
</evidence>
<feature type="domain" description="C2H2-type" evidence="10">
    <location>
        <begin position="363"/>
        <end position="391"/>
    </location>
</feature>
<dbReference type="InterPro" id="IPR036236">
    <property type="entry name" value="Znf_C2H2_sf"/>
</dbReference>
<evidence type="ECO:0000256" key="8">
    <source>
        <dbReference type="PROSITE-ProRule" id="PRU01263"/>
    </source>
</evidence>
<dbReference type="Pfam" id="PF07776">
    <property type="entry name" value="zf-AD"/>
    <property type="match status" value="1"/>
</dbReference>
<reference evidence="12" key="1">
    <citation type="submission" date="2023-03" db="EMBL/GenBank/DDBJ databases">
        <title>Chromosome-level genomes of two armyworms, Mythimna separata and Mythimna loreyi, provide insights into the biosynthesis and reception of sex pheromones.</title>
        <authorList>
            <person name="Zhao H."/>
        </authorList>
    </citation>
    <scope>NUCLEOTIDE SEQUENCE</scope>
    <source>
        <strain evidence="12">BeijingLab</strain>
        <tissue evidence="12">Pupa</tissue>
    </source>
</reference>
<dbReference type="InterPro" id="IPR012934">
    <property type="entry name" value="Znf_AD"/>
</dbReference>
<dbReference type="Proteomes" id="UP001231518">
    <property type="component" value="Chromosome 13"/>
</dbReference>
<feature type="domain" description="C2H2-type" evidence="10">
    <location>
        <begin position="460"/>
        <end position="488"/>
    </location>
</feature>
<organism evidence="12 13">
    <name type="scientific">Mythimna separata</name>
    <name type="common">Oriental armyworm</name>
    <name type="synonym">Pseudaletia separata</name>
    <dbReference type="NCBI Taxonomy" id="271217"/>
    <lineage>
        <taxon>Eukaryota</taxon>
        <taxon>Metazoa</taxon>
        <taxon>Ecdysozoa</taxon>
        <taxon>Arthropoda</taxon>
        <taxon>Hexapoda</taxon>
        <taxon>Insecta</taxon>
        <taxon>Pterygota</taxon>
        <taxon>Neoptera</taxon>
        <taxon>Endopterygota</taxon>
        <taxon>Lepidoptera</taxon>
        <taxon>Glossata</taxon>
        <taxon>Ditrysia</taxon>
        <taxon>Noctuoidea</taxon>
        <taxon>Noctuidae</taxon>
        <taxon>Noctuinae</taxon>
        <taxon>Hadenini</taxon>
        <taxon>Mythimna</taxon>
    </lineage>
</organism>
<feature type="domain" description="C2H2-type" evidence="10">
    <location>
        <begin position="623"/>
        <end position="651"/>
    </location>
</feature>
<feature type="domain" description="ZAD" evidence="11">
    <location>
        <begin position="5"/>
        <end position="75"/>
    </location>
</feature>
<dbReference type="SMART" id="SM00868">
    <property type="entry name" value="zf-AD"/>
    <property type="match status" value="1"/>
</dbReference>
<evidence type="ECO:0000256" key="4">
    <source>
        <dbReference type="ARBA" id="ARBA00022771"/>
    </source>
</evidence>
<dbReference type="GO" id="GO:0008270">
    <property type="term" value="F:zinc ion binding"/>
    <property type="evidence" value="ECO:0007669"/>
    <property type="project" value="UniProtKB-UniRule"/>
</dbReference>
<evidence type="ECO:0000256" key="2">
    <source>
        <dbReference type="ARBA" id="ARBA00022723"/>
    </source>
</evidence>
<dbReference type="FunFam" id="3.30.160.60:FF:000145">
    <property type="entry name" value="Zinc finger protein 574"/>
    <property type="match status" value="1"/>
</dbReference>
<dbReference type="EMBL" id="JARGEI010000019">
    <property type="protein sequence ID" value="KAJ8714389.1"/>
    <property type="molecule type" value="Genomic_DNA"/>
</dbReference>
<feature type="region of interest" description="Disordered" evidence="9">
    <location>
        <begin position="145"/>
        <end position="169"/>
    </location>
</feature>
<accession>A0AAD7YG70</accession>
<feature type="region of interest" description="Disordered" evidence="9">
    <location>
        <begin position="185"/>
        <end position="246"/>
    </location>
</feature>
<comment type="caution">
    <text evidence="12">The sequence shown here is derived from an EMBL/GenBank/DDBJ whole genome shotgun (WGS) entry which is preliminary data.</text>
</comment>
<feature type="domain" description="C2H2-type" evidence="10">
    <location>
        <begin position="281"/>
        <end position="304"/>
    </location>
</feature>
<evidence type="ECO:0000313" key="13">
    <source>
        <dbReference type="Proteomes" id="UP001231518"/>
    </source>
</evidence>